<dbReference type="InterPro" id="IPR001503">
    <property type="entry name" value="Glyco_trans_10"/>
</dbReference>
<dbReference type="InterPro" id="IPR055270">
    <property type="entry name" value="Glyco_tran_10_C"/>
</dbReference>
<keyword evidence="5" id="KW-0812">Transmembrane</keyword>
<evidence type="ECO:0000256" key="5">
    <source>
        <dbReference type="RuleBase" id="RU003832"/>
    </source>
</evidence>
<keyword evidence="5" id="KW-0472">Membrane</keyword>
<comment type="similarity">
    <text evidence="2 5">Belongs to the glycosyltransferase 10 family.</text>
</comment>
<dbReference type="OMA" id="QIGSIHE"/>
<dbReference type="InterPro" id="IPR038577">
    <property type="entry name" value="GT10-like_C_sf"/>
</dbReference>
<sequence length="269" mass="29530">MGVFSNPRGPQIGSIHEGSPVANGSPSSPSSFKRKVSSLLPICVALVVLIEIGFLGRLDNAALVDTLTDFLTKSPSGSLSPIRPSDLKVGSGMERCEEWLEREDSDFESWSIDCAIGVSSDKKPDAAFGLGHQPGTLSIIRSMESSKYYQENDLAQARRRGHDIVMTTSLSSDVPVGLNKGECYGGCYRNRDGRVEKVEALWHYKFSLAFENTNEEDYVTEKFFQSLVAGLRESKRAIMALCCSAHRSLLGTDIEEFAPSPDSFLHIRQ</sequence>
<keyword evidence="5" id="KW-0333">Golgi apparatus</keyword>
<dbReference type="GO" id="GO:0008417">
    <property type="term" value="F:fucosyltransferase activity"/>
    <property type="evidence" value="ECO:0007669"/>
    <property type="project" value="InterPro"/>
</dbReference>
<evidence type="ECO:0000313" key="9">
    <source>
        <dbReference type="Proteomes" id="UP000030689"/>
    </source>
</evidence>
<organism evidence="8 9">
    <name type="scientific">Eutrema salsugineum</name>
    <name type="common">Saltwater cress</name>
    <name type="synonym">Sisymbrium salsugineum</name>
    <dbReference type="NCBI Taxonomy" id="72664"/>
    <lineage>
        <taxon>Eukaryota</taxon>
        <taxon>Viridiplantae</taxon>
        <taxon>Streptophyta</taxon>
        <taxon>Embryophyta</taxon>
        <taxon>Tracheophyta</taxon>
        <taxon>Spermatophyta</taxon>
        <taxon>Magnoliopsida</taxon>
        <taxon>eudicotyledons</taxon>
        <taxon>Gunneridae</taxon>
        <taxon>Pentapetalae</taxon>
        <taxon>rosids</taxon>
        <taxon>malvids</taxon>
        <taxon>Brassicales</taxon>
        <taxon>Brassicaceae</taxon>
        <taxon>Eutremeae</taxon>
        <taxon>Eutrema</taxon>
    </lineage>
</organism>
<dbReference type="AlphaFoldDB" id="V4LC01"/>
<comment type="pathway">
    <text evidence="1">Protein modification; protein glycosylation.</text>
</comment>
<keyword evidence="4 5" id="KW-0808">Transferase</keyword>
<dbReference type="UniPathway" id="UPA00378"/>
<feature type="compositionally biased region" description="Low complexity" evidence="6">
    <location>
        <begin position="18"/>
        <end position="28"/>
    </location>
</feature>
<evidence type="ECO:0000256" key="3">
    <source>
        <dbReference type="ARBA" id="ARBA00022676"/>
    </source>
</evidence>
<evidence type="ECO:0000313" key="8">
    <source>
        <dbReference type="EMBL" id="ESQ47970.1"/>
    </source>
</evidence>
<dbReference type="STRING" id="72664.V4LC01"/>
<keyword evidence="3 5" id="KW-0328">Glycosyltransferase</keyword>
<protein>
    <recommendedName>
        <fullName evidence="5">Fucosyltransferase</fullName>
        <ecNumber evidence="5">2.4.1.-</ecNumber>
    </recommendedName>
</protein>
<dbReference type="eggNOG" id="KOG2619">
    <property type="taxonomic scope" value="Eukaryota"/>
</dbReference>
<evidence type="ECO:0000256" key="6">
    <source>
        <dbReference type="SAM" id="MobiDB-lite"/>
    </source>
</evidence>
<reference evidence="8 9" key="1">
    <citation type="journal article" date="2013" name="Front. Plant Sci.">
        <title>The Reference Genome of the Halophytic Plant Eutrema salsugineum.</title>
        <authorList>
            <person name="Yang R."/>
            <person name="Jarvis D.E."/>
            <person name="Chen H."/>
            <person name="Beilstein M.A."/>
            <person name="Grimwood J."/>
            <person name="Jenkins J."/>
            <person name="Shu S."/>
            <person name="Prochnik S."/>
            <person name="Xin M."/>
            <person name="Ma C."/>
            <person name="Schmutz J."/>
            <person name="Wing R.A."/>
            <person name="Mitchell-Olds T."/>
            <person name="Schumaker K.S."/>
            <person name="Wang X."/>
        </authorList>
    </citation>
    <scope>NUCLEOTIDE SEQUENCE [LARGE SCALE GENOMIC DNA]</scope>
</reference>
<dbReference type="Proteomes" id="UP000030689">
    <property type="component" value="Unassembled WGS sequence"/>
</dbReference>
<evidence type="ECO:0000256" key="4">
    <source>
        <dbReference type="ARBA" id="ARBA00022679"/>
    </source>
</evidence>
<feature type="non-terminal residue" evidence="8">
    <location>
        <position position="269"/>
    </location>
</feature>
<dbReference type="SUPFAM" id="SSF53756">
    <property type="entry name" value="UDP-Glycosyltransferase/glycogen phosphorylase"/>
    <property type="match status" value="1"/>
</dbReference>
<dbReference type="Pfam" id="PF00852">
    <property type="entry name" value="Glyco_transf_10"/>
    <property type="match status" value="1"/>
</dbReference>
<proteinExistence type="inferred from homology"/>
<evidence type="ECO:0000256" key="1">
    <source>
        <dbReference type="ARBA" id="ARBA00004922"/>
    </source>
</evidence>
<keyword evidence="9" id="KW-1185">Reference proteome</keyword>
<evidence type="ECO:0000259" key="7">
    <source>
        <dbReference type="Pfam" id="PF00852"/>
    </source>
</evidence>
<dbReference type="EMBL" id="KI517408">
    <property type="protein sequence ID" value="ESQ47970.1"/>
    <property type="molecule type" value="Genomic_DNA"/>
</dbReference>
<dbReference type="EC" id="2.4.1.-" evidence="5"/>
<dbReference type="PANTHER" id="PTHR11929:SF218">
    <property type="entry name" value="GLYCOPROTEIN 3-ALPHA-L-FUCOSYLTRANSFERASE A"/>
    <property type="match status" value="1"/>
</dbReference>
<dbReference type="PANTHER" id="PTHR11929">
    <property type="entry name" value="ALPHA- 1,3 -FUCOSYLTRANSFERASE"/>
    <property type="match status" value="1"/>
</dbReference>
<name>V4LC01_EUTSA</name>
<dbReference type="Gramene" id="ESQ47970">
    <property type="protein sequence ID" value="ESQ47970"/>
    <property type="gene ID" value="EUTSA_v10022257mg"/>
</dbReference>
<comment type="subcellular location">
    <subcellularLocation>
        <location evidence="5">Golgi apparatus</location>
        <location evidence="5">Golgi stack membrane</location>
        <topology evidence="5">Single-pass type II membrane protein</topology>
    </subcellularLocation>
</comment>
<evidence type="ECO:0000256" key="2">
    <source>
        <dbReference type="ARBA" id="ARBA00008919"/>
    </source>
</evidence>
<dbReference type="Gene3D" id="3.40.50.11660">
    <property type="entry name" value="Glycosyl transferase family 10, C-terminal domain"/>
    <property type="match status" value="1"/>
</dbReference>
<dbReference type="KEGG" id="eus:EUTSA_v10022257mg"/>
<gene>
    <name evidence="8" type="ORF">EUTSA_v10022257mg</name>
</gene>
<accession>V4LC01</accession>
<feature type="region of interest" description="Disordered" evidence="6">
    <location>
        <begin position="1"/>
        <end position="28"/>
    </location>
</feature>
<feature type="domain" description="Fucosyltransferase C-terminal" evidence="7">
    <location>
        <begin position="182"/>
        <end position="229"/>
    </location>
</feature>
<dbReference type="GO" id="GO:0032580">
    <property type="term" value="C:Golgi cisterna membrane"/>
    <property type="evidence" value="ECO:0007669"/>
    <property type="project" value="UniProtKB-SubCell"/>
</dbReference>